<evidence type="ECO:0000256" key="3">
    <source>
        <dbReference type="ARBA" id="ARBA00022630"/>
    </source>
</evidence>
<protein>
    <recommendedName>
        <fullName evidence="8">demethylphylloquinone reductase</fullName>
        <ecNumber evidence="8">1.6.5.12</ecNumber>
    </recommendedName>
</protein>
<dbReference type="InterPro" id="IPR023753">
    <property type="entry name" value="FAD/NAD-binding_dom"/>
</dbReference>
<keyword evidence="3" id="KW-0285">Flavoprotein</keyword>
<dbReference type="InterPro" id="IPR051169">
    <property type="entry name" value="NADH-Q_oxidoreductase"/>
</dbReference>
<dbReference type="Pfam" id="PF07992">
    <property type="entry name" value="Pyr_redox_2"/>
    <property type="match status" value="1"/>
</dbReference>
<evidence type="ECO:0000256" key="6">
    <source>
        <dbReference type="ARBA" id="ARBA00023002"/>
    </source>
</evidence>
<dbReference type="EMBL" id="JADEWZ010000001">
    <property type="protein sequence ID" value="MBE9114456.1"/>
    <property type="molecule type" value="Genomic_DNA"/>
</dbReference>
<gene>
    <name evidence="10" type="ORF">IQ249_00965</name>
</gene>
<dbReference type="EC" id="1.6.5.12" evidence="8"/>
<evidence type="ECO:0000256" key="4">
    <source>
        <dbReference type="ARBA" id="ARBA00022827"/>
    </source>
</evidence>
<dbReference type="FunFam" id="3.50.50.100:FF:000010">
    <property type="entry name" value="Alternative NAD(P)H-ubiquinone oxidoreductase C1, chloroplastic/mitochondrial"/>
    <property type="match status" value="1"/>
</dbReference>
<evidence type="ECO:0000256" key="2">
    <source>
        <dbReference type="ARBA" id="ARBA00005272"/>
    </source>
</evidence>
<evidence type="ECO:0000256" key="1">
    <source>
        <dbReference type="ARBA" id="ARBA00001974"/>
    </source>
</evidence>
<dbReference type="Proteomes" id="UP000654482">
    <property type="component" value="Unassembled WGS sequence"/>
</dbReference>
<evidence type="ECO:0000256" key="8">
    <source>
        <dbReference type="ARBA" id="ARBA00066844"/>
    </source>
</evidence>
<keyword evidence="6" id="KW-0560">Oxidoreductase</keyword>
<feature type="domain" description="FAD/NAD(P)-binding" evidence="9">
    <location>
        <begin position="7"/>
        <end position="312"/>
    </location>
</feature>
<comment type="caution">
    <text evidence="10">The sequence shown here is derived from an EMBL/GenBank/DDBJ whole genome shotgun (WGS) entry which is preliminary data.</text>
</comment>
<dbReference type="RefSeq" id="WP_194027531.1">
    <property type="nucleotide sequence ID" value="NZ_JADEWZ010000001.1"/>
</dbReference>
<dbReference type="AlphaFoldDB" id="A0A8J7DTX6"/>
<keyword evidence="5" id="KW-0521">NADP</keyword>
<organism evidence="10 11">
    <name type="scientific">Lusitaniella coriacea LEGE 07157</name>
    <dbReference type="NCBI Taxonomy" id="945747"/>
    <lineage>
        <taxon>Bacteria</taxon>
        <taxon>Bacillati</taxon>
        <taxon>Cyanobacteriota</taxon>
        <taxon>Cyanophyceae</taxon>
        <taxon>Spirulinales</taxon>
        <taxon>Lusitaniellaceae</taxon>
        <taxon>Lusitaniella</taxon>
    </lineage>
</organism>
<comment type="cofactor">
    <cofactor evidence="1">
        <name>FAD</name>
        <dbReference type="ChEBI" id="CHEBI:57692"/>
    </cofactor>
</comment>
<evidence type="ECO:0000259" key="9">
    <source>
        <dbReference type="Pfam" id="PF07992"/>
    </source>
</evidence>
<dbReference type="Gene3D" id="3.50.50.100">
    <property type="match status" value="1"/>
</dbReference>
<keyword evidence="4" id="KW-0274">FAD</keyword>
<evidence type="ECO:0000313" key="11">
    <source>
        <dbReference type="Proteomes" id="UP000654482"/>
    </source>
</evidence>
<comment type="similarity">
    <text evidence="2">Belongs to the NADH dehydrogenase family.</text>
</comment>
<comment type="catalytic activity">
    <reaction evidence="7">
        <text>demethylphylloquinone + NADPH + H(+) = demethylphylloquinol + NADP(+)</text>
        <dbReference type="Rhea" id="RHEA:47744"/>
        <dbReference type="ChEBI" id="CHEBI:15378"/>
        <dbReference type="ChEBI" id="CHEBI:31087"/>
        <dbReference type="ChEBI" id="CHEBI:57783"/>
        <dbReference type="ChEBI" id="CHEBI:58349"/>
        <dbReference type="ChEBI" id="CHEBI:87844"/>
        <dbReference type="EC" id="1.6.5.12"/>
    </reaction>
</comment>
<dbReference type="PANTHER" id="PTHR42913:SF4">
    <property type="entry name" value="ALTERNATIVE NAD(P)H-UBIQUINONE OXIDOREDUCTASE C1, CHLOROPLASTIC_MITOCHONDRIAL"/>
    <property type="match status" value="1"/>
</dbReference>
<evidence type="ECO:0000256" key="7">
    <source>
        <dbReference type="ARBA" id="ARBA00052971"/>
    </source>
</evidence>
<sequence>MSESSRRICILGGGFGGLYTALRLSELPWEPSCKPEIILIDRRDRFLFSPLLYELISGELQTWEIAPPFVELLENTGVTFKQARAIDINFEERQIHLAEQSPLSYDQLVLGIGGKTPFKGIPGVADHALPFRTLEDAYSLNERLRALECSDRDKIRVAIVGGGYSGVELACKVADRLGERGRLRIIDRGTEILHDSPEFNRETAQKALEERGVWLDLETTVDSLEADSISLKYKEQVDEIPVDIVLWTVGTQAPDLIQSFPLKRDRAELLITTPTLQLIDRPEIFAVGDVASCQDATGQKVPATAQVAIQQADYCAWNLWASLTNRPLLPFRYQPLGEMMALGIENATVSGLGVKLEGRAAHLARRLAYLYRLPTLKHQLTVGLNWMAQPLRELLSP</sequence>
<dbReference type="SUPFAM" id="SSF51905">
    <property type="entry name" value="FAD/NAD(P)-binding domain"/>
    <property type="match status" value="2"/>
</dbReference>
<dbReference type="PRINTS" id="PR00368">
    <property type="entry name" value="FADPNR"/>
</dbReference>
<evidence type="ECO:0000313" key="10">
    <source>
        <dbReference type="EMBL" id="MBE9114456.1"/>
    </source>
</evidence>
<dbReference type="InterPro" id="IPR036188">
    <property type="entry name" value="FAD/NAD-bd_sf"/>
</dbReference>
<dbReference type="GO" id="GO:0019646">
    <property type="term" value="P:aerobic electron transport chain"/>
    <property type="evidence" value="ECO:0007669"/>
    <property type="project" value="TreeGrafter"/>
</dbReference>
<keyword evidence="11" id="KW-1185">Reference proteome</keyword>
<dbReference type="PANTHER" id="PTHR42913">
    <property type="entry name" value="APOPTOSIS-INDUCING FACTOR 1"/>
    <property type="match status" value="1"/>
</dbReference>
<proteinExistence type="inferred from homology"/>
<dbReference type="GO" id="GO:0003955">
    <property type="term" value="F:NAD(P)H dehydrogenase (quinone) activity"/>
    <property type="evidence" value="ECO:0007669"/>
    <property type="project" value="TreeGrafter"/>
</dbReference>
<name>A0A8J7DTX6_9CYAN</name>
<dbReference type="PRINTS" id="PR00411">
    <property type="entry name" value="PNDRDTASEI"/>
</dbReference>
<evidence type="ECO:0000256" key="5">
    <source>
        <dbReference type="ARBA" id="ARBA00022857"/>
    </source>
</evidence>
<reference evidence="10" key="1">
    <citation type="submission" date="2020-10" db="EMBL/GenBank/DDBJ databases">
        <authorList>
            <person name="Castelo-Branco R."/>
            <person name="Eusebio N."/>
            <person name="Adriana R."/>
            <person name="Vieira A."/>
            <person name="Brugerolle De Fraissinette N."/>
            <person name="Rezende De Castro R."/>
            <person name="Schneider M.P."/>
            <person name="Vasconcelos V."/>
            <person name="Leao P.N."/>
        </authorList>
    </citation>
    <scope>NUCLEOTIDE SEQUENCE</scope>
    <source>
        <strain evidence="10">LEGE 07157</strain>
    </source>
</reference>
<accession>A0A8J7DTX6</accession>